<keyword evidence="2" id="KW-0677">Repeat</keyword>
<dbReference type="Proteomes" id="UP000823749">
    <property type="component" value="Chromosome 2"/>
</dbReference>
<dbReference type="InterPro" id="IPR032675">
    <property type="entry name" value="LRR_dom_sf"/>
</dbReference>
<dbReference type="GO" id="GO:0051707">
    <property type="term" value="P:response to other organism"/>
    <property type="evidence" value="ECO:0007669"/>
    <property type="project" value="UniProtKB-ARBA"/>
</dbReference>
<evidence type="ECO:0000256" key="3">
    <source>
        <dbReference type="SAM" id="MobiDB-lite"/>
    </source>
</evidence>
<dbReference type="PANTHER" id="PTHR48051:SF46">
    <property type="entry name" value="LEUCINE RICH REPEAT-CONTAINING DOMAIN PROTEIN"/>
    <property type="match status" value="1"/>
</dbReference>
<keyword evidence="5" id="KW-1185">Reference proteome</keyword>
<evidence type="ECO:0000256" key="1">
    <source>
        <dbReference type="ARBA" id="ARBA00022614"/>
    </source>
</evidence>
<dbReference type="AlphaFoldDB" id="A0AAV6LD43"/>
<evidence type="ECO:0000313" key="4">
    <source>
        <dbReference type="EMBL" id="KAG5562851.1"/>
    </source>
</evidence>
<reference evidence="4" key="1">
    <citation type="submission" date="2020-08" db="EMBL/GenBank/DDBJ databases">
        <title>Plant Genome Project.</title>
        <authorList>
            <person name="Zhang R.-G."/>
        </authorList>
    </citation>
    <scope>NUCLEOTIDE SEQUENCE</scope>
    <source>
        <strain evidence="4">WSP0</strain>
        <tissue evidence="4">Leaf</tissue>
    </source>
</reference>
<dbReference type="InterPro" id="IPR050216">
    <property type="entry name" value="LRR_domain-containing"/>
</dbReference>
<organism evidence="4 5">
    <name type="scientific">Rhododendron griersonianum</name>
    <dbReference type="NCBI Taxonomy" id="479676"/>
    <lineage>
        <taxon>Eukaryota</taxon>
        <taxon>Viridiplantae</taxon>
        <taxon>Streptophyta</taxon>
        <taxon>Embryophyta</taxon>
        <taxon>Tracheophyta</taxon>
        <taxon>Spermatophyta</taxon>
        <taxon>Magnoliopsida</taxon>
        <taxon>eudicotyledons</taxon>
        <taxon>Gunneridae</taxon>
        <taxon>Pentapetalae</taxon>
        <taxon>asterids</taxon>
        <taxon>Ericales</taxon>
        <taxon>Ericaceae</taxon>
        <taxon>Ericoideae</taxon>
        <taxon>Rhodoreae</taxon>
        <taxon>Rhododendron</taxon>
    </lineage>
</organism>
<dbReference type="SMART" id="SM00364">
    <property type="entry name" value="LRR_BAC"/>
    <property type="match status" value="3"/>
</dbReference>
<feature type="region of interest" description="Disordered" evidence="3">
    <location>
        <begin position="1"/>
        <end position="47"/>
    </location>
</feature>
<keyword evidence="1" id="KW-0433">Leucine-rich repeat</keyword>
<dbReference type="PANTHER" id="PTHR48051">
    <property type="match status" value="1"/>
</dbReference>
<gene>
    <name evidence="4" type="ORF">RHGRI_005544</name>
</gene>
<dbReference type="Gene3D" id="3.80.10.10">
    <property type="entry name" value="Ribonuclease Inhibitor"/>
    <property type="match status" value="2"/>
</dbReference>
<name>A0AAV6LD43_9ERIC</name>
<dbReference type="GO" id="GO:0006952">
    <property type="term" value="P:defense response"/>
    <property type="evidence" value="ECO:0007669"/>
    <property type="project" value="UniProtKB-ARBA"/>
</dbReference>
<dbReference type="InterPro" id="IPR001611">
    <property type="entry name" value="Leu-rich_rpt"/>
</dbReference>
<dbReference type="SUPFAM" id="SSF52058">
    <property type="entry name" value="L domain-like"/>
    <property type="match status" value="1"/>
</dbReference>
<protein>
    <submittedName>
        <fullName evidence="4">Uncharacterized protein</fullName>
    </submittedName>
</protein>
<evidence type="ECO:0000256" key="2">
    <source>
        <dbReference type="ARBA" id="ARBA00022737"/>
    </source>
</evidence>
<feature type="compositionally biased region" description="Basic and acidic residues" evidence="3">
    <location>
        <begin position="18"/>
        <end position="29"/>
    </location>
</feature>
<comment type="caution">
    <text evidence="4">The sequence shown here is derived from an EMBL/GenBank/DDBJ whole genome shotgun (WGS) entry which is preliminary data.</text>
</comment>
<sequence>MKMMMLDQKQQQQQLRMDAIKGRRPWGERKKMRRGRPVNEAEEEEEEEARRLEIVDMSGMGLDSLPSPSPLNIGTIGKLDLSSNNLQLTKLPDTIGFELVNLKTLSVNSNKLIYLPHSISHLTNLRALDTRLNCLRSLPDDLENLINLQTLNISQNFHYLSTLPYSLGLLLSLVELDVSYNNITTLPDSLGCLRKLQKLNVEGNPLVSPPAGVVERGLDAVKEYLTEKMKGSHKEDESPKNGGRSWIGKLVKYGTFNGRQRRGGGATREDQSQGFVMPSYRPIDGLASPRYTGMFSPRRIFSPKTYTGMFSPGRIFSPKTYVLHLSD</sequence>
<accession>A0AAV6LD43</accession>
<evidence type="ECO:0000313" key="5">
    <source>
        <dbReference type="Proteomes" id="UP000823749"/>
    </source>
</evidence>
<feature type="compositionally biased region" description="Low complexity" evidence="3">
    <location>
        <begin position="1"/>
        <end position="17"/>
    </location>
</feature>
<dbReference type="PROSITE" id="PS51450">
    <property type="entry name" value="LRR"/>
    <property type="match status" value="1"/>
</dbReference>
<dbReference type="SMART" id="SM00369">
    <property type="entry name" value="LRR_TYP"/>
    <property type="match status" value="4"/>
</dbReference>
<dbReference type="EMBL" id="JACTNZ010000002">
    <property type="protein sequence ID" value="KAG5562851.1"/>
    <property type="molecule type" value="Genomic_DNA"/>
</dbReference>
<dbReference type="InterPro" id="IPR003591">
    <property type="entry name" value="Leu-rich_rpt_typical-subtyp"/>
</dbReference>
<dbReference type="GO" id="GO:0005737">
    <property type="term" value="C:cytoplasm"/>
    <property type="evidence" value="ECO:0007669"/>
    <property type="project" value="TreeGrafter"/>
</dbReference>
<proteinExistence type="predicted"/>
<dbReference type="Pfam" id="PF13855">
    <property type="entry name" value="LRR_8"/>
    <property type="match status" value="1"/>
</dbReference>